<feature type="domain" description="HTH cro/C1-type" evidence="5">
    <location>
        <begin position="3"/>
        <end position="26"/>
    </location>
</feature>
<keyword evidence="2" id="KW-0238">DNA-binding</keyword>
<gene>
    <name evidence="6" type="ORF">CP373A1_04730</name>
</gene>
<sequence>MSNLTIKDIAELAGVAKSTVSKYLNGGSVSETTKIKIKKVVEENNYEPNAFAQSLKAKRSKFIGIIAPCLDSIVTSRVIMSIDRTLRENSYNPLILNTSHNKDLEIDNLESLNRLKVDGIILVATEITSRHKEIINKLRVPVLIVGQECKEVKSIANDDYNAGATIGEYVAKLGHKKILYFGVDEFDIAVGVKRKAGIIDKLKEYNVEEIRVEITDFTTKTTEKIAYKVLQDYNPTMVICATDNIALGVLKAIHSLGKRIKEDISLSGFGGYDISEIITPSLTTIKFHNEEVGNIAANSIISMIEGKEIPDLQTIGFDLIKGNSIKKIKN</sequence>
<dbReference type="PANTHER" id="PTHR30146">
    <property type="entry name" value="LACI-RELATED TRANSCRIPTIONAL REPRESSOR"/>
    <property type="match status" value="1"/>
</dbReference>
<evidence type="ECO:0000256" key="3">
    <source>
        <dbReference type="ARBA" id="ARBA00023163"/>
    </source>
</evidence>
<dbReference type="SUPFAM" id="SSF47413">
    <property type="entry name" value="lambda repressor-like DNA-binding domains"/>
    <property type="match status" value="1"/>
</dbReference>
<dbReference type="eggNOG" id="COG1609">
    <property type="taxonomic scope" value="Bacteria"/>
</dbReference>
<dbReference type="PROSITE" id="PS50932">
    <property type="entry name" value="HTH_LACI_2"/>
    <property type="match status" value="1"/>
</dbReference>
<dbReference type="SMART" id="SM00354">
    <property type="entry name" value="HTH_LACI"/>
    <property type="match status" value="1"/>
</dbReference>
<evidence type="ECO:0000256" key="1">
    <source>
        <dbReference type="ARBA" id="ARBA00023015"/>
    </source>
</evidence>
<evidence type="ECO:0000313" key="7">
    <source>
        <dbReference type="Proteomes" id="UP000092714"/>
    </source>
</evidence>
<evidence type="ECO:0000259" key="5">
    <source>
        <dbReference type="PROSITE" id="PS50943"/>
    </source>
</evidence>
<dbReference type="PRINTS" id="PR00036">
    <property type="entry name" value="HTHLACI"/>
</dbReference>
<evidence type="ECO:0000313" key="6">
    <source>
        <dbReference type="EMBL" id="OBY11697.1"/>
    </source>
</evidence>
<dbReference type="InterPro" id="IPR028082">
    <property type="entry name" value="Peripla_BP_I"/>
</dbReference>
<accession>A0A174FBQ0</accession>
<proteinExistence type="predicted"/>
<dbReference type="Pfam" id="PF00532">
    <property type="entry name" value="Peripla_BP_1"/>
    <property type="match status" value="1"/>
</dbReference>
<dbReference type="GeneID" id="42775049"/>
<dbReference type="CDD" id="cd01542">
    <property type="entry name" value="PBP1_TreR-like"/>
    <property type="match status" value="1"/>
</dbReference>
<evidence type="ECO:0000256" key="2">
    <source>
        <dbReference type="ARBA" id="ARBA00023125"/>
    </source>
</evidence>
<keyword evidence="3" id="KW-0804">Transcription</keyword>
<keyword evidence="7" id="KW-1185">Reference proteome</keyword>
<dbReference type="CDD" id="cd01392">
    <property type="entry name" value="HTH_LacI"/>
    <property type="match status" value="1"/>
</dbReference>
<dbReference type="OrthoDB" id="3180992at2"/>
<dbReference type="Gene3D" id="3.40.50.2300">
    <property type="match status" value="2"/>
</dbReference>
<feature type="domain" description="HTH lacI-type" evidence="4">
    <location>
        <begin position="4"/>
        <end position="57"/>
    </location>
</feature>
<dbReference type="SUPFAM" id="SSF53822">
    <property type="entry name" value="Periplasmic binding protein-like I"/>
    <property type="match status" value="1"/>
</dbReference>
<dbReference type="Gene3D" id="1.10.260.40">
    <property type="entry name" value="lambda repressor-like DNA-binding domains"/>
    <property type="match status" value="1"/>
</dbReference>
<dbReference type="PANTHER" id="PTHR30146:SF154">
    <property type="entry name" value="TRANSCRIPTION REGULATOR, MEMBER OF GALR FAMILY"/>
    <property type="match status" value="1"/>
</dbReference>
<comment type="caution">
    <text evidence="6">The sequence shown here is derived from an EMBL/GenBank/DDBJ whole genome shotgun (WGS) entry which is preliminary data.</text>
</comment>
<evidence type="ECO:0000259" key="4">
    <source>
        <dbReference type="PROSITE" id="PS50932"/>
    </source>
</evidence>
<keyword evidence="1" id="KW-0805">Transcription regulation</keyword>
<organism evidence="6 7">
    <name type="scientific">Clostridium paraputrificum</name>
    <dbReference type="NCBI Taxonomy" id="29363"/>
    <lineage>
        <taxon>Bacteria</taxon>
        <taxon>Bacillati</taxon>
        <taxon>Bacillota</taxon>
        <taxon>Clostridia</taxon>
        <taxon>Eubacteriales</taxon>
        <taxon>Clostridiaceae</taxon>
        <taxon>Clostridium</taxon>
    </lineage>
</organism>
<dbReference type="PROSITE" id="PS50943">
    <property type="entry name" value="HTH_CROC1"/>
    <property type="match status" value="1"/>
</dbReference>
<dbReference type="RefSeq" id="WP_027097213.1">
    <property type="nucleotide sequence ID" value="NZ_CABHIH010000002.1"/>
</dbReference>
<reference evidence="6 7" key="1">
    <citation type="submission" date="2016-06" db="EMBL/GenBank/DDBJ databases">
        <authorList>
            <person name="Kjaerup R.B."/>
            <person name="Dalgaard T.S."/>
            <person name="Juul-Madsen H.R."/>
        </authorList>
    </citation>
    <scope>NUCLEOTIDE SEQUENCE [LARGE SCALE GENOMIC DNA]</scope>
    <source>
        <strain evidence="6 7">373-A1</strain>
    </source>
</reference>
<dbReference type="EMBL" id="MAPZ01000011">
    <property type="protein sequence ID" value="OBY11697.1"/>
    <property type="molecule type" value="Genomic_DNA"/>
</dbReference>
<dbReference type="GO" id="GO:0000976">
    <property type="term" value="F:transcription cis-regulatory region binding"/>
    <property type="evidence" value="ECO:0007669"/>
    <property type="project" value="TreeGrafter"/>
</dbReference>
<dbReference type="GO" id="GO:0003700">
    <property type="term" value="F:DNA-binding transcription factor activity"/>
    <property type="evidence" value="ECO:0007669"/>
    <property type="project" value="TreeGrafter"/>
</dbReference>
<dbReference type="AlphaFoldDB" id="A0A174FBQ0"/>
<dbReference type="InterPro" id="IPR000843">
    <property type="entry name" value="HTH_LacI"/>
</dbReference>
<protein>
    <submittedName>
        <fullName evidence="6">LacI family transcriptional regulator</fullName>
    </submittedName>
</protein>
<dbReference type="InterPro" id="IPR001387">
    <property type="entry name" value="Cro/C1-type_HTH"/>
</dbReference>
<dbReference type="Pfam" id="PF00356">
    <property type="entry name" value="LacI"/>
    <property type="match status" value="1"/>
</dbReference>
<dbReference type="Proteomes" id="UP000092714">
    <property type="component" value="Unassembled WGS sequence"/>
</dbReference>
<dbReference type="InterPro" id="IPR001761">
    <property type="entry name" value="Peripla_BP/Lac1_sug-bd_dom"/>
</dbReference>
<name>A0A174FBQ0_9CLOT</name>
<dbReference type="InterPro" id="IPR010982">
    <property type="entry name" value="Lambda_DNA-bd_dom_sf"/>
</dbReference>